<feature type="region of interest" description="Disordered" evidence="1">
    <location>
        <begin position="1679"/>
        <end position="1704"/>
    </location>
</feature>
<feature type="region of interest" description="Disordered" evidence="1">
    <location>
        <begin position="2980"/>
        <end position="3097"/>
    </location>
</feature>
<comment type="caution">
    <text evidence="2">The sequence shown here is derived from an EMBL/GenBank/DDBJ whole genome shotgun (WGS) entry which is preliminary data.</text>
</comment>
<feature type="compositionally biased region" description="Basic and acidic residues" evidence="1">
    <location>
        <begin position="661"/>
        <end position="680"/>
    </location>
</feature>
<feature type="compositionally biased region" description="Polar residues" evidence="1">
    <location>
        <begin position="258"/>
        <end position="279"/>
    </location>
</feature>
<dbReference type="OrthoDB" id="406368at2759"/>
<feature type="compositionally biased region" description="Low complexity" evidence="1">
    <location>
        <begin position="936"/>
        <end position="946"/>
    </location>
</feature>
<evidence type="ECO:0000313" key="3">
    <source>
        <dbReference type="Proteomes" id="UP000038009"/>
    </source>
</evidence>
<feature type="region of interest" description="Disordered" evidence="1">
    <location>
        <begin position="2624"/>
        <end position="2685"/>
    </location>
</feature>
<proteinExistence type="predicted"/>
<feature type="region of interest" description="Disordered" evidence="1">
    <location>
        <begin position="1121"/>
        <end position="1150"/>
    </location>
</feature>
<evidence type="ECO:0000256" key="1">
    <source>
        <dbReference type="SAM" id="MobiDB-lite"/>
    </source>
</evidence>
<feature type="compositionally biased region" description="Low complexity" evidence="1">
    <location>
        <begin position="1132"/>
        <end position="1149"/>
    </location>
</feature>
<organism evidence="2 3">
    <name type="scientific">Leptomonas seymouri</name>
    <dbReference type="NCBI Taxonomy" id="5684"/>
    <lineage>
        <taxon>Eukaryota</taxon>
        <taxon>Discoba</taxon>
        <taxon>Euglenozoa</taxon>
        <taxon>Kinetoplastea</taxon>
        <taxon>Metakinetoplastina</taxon>
        <taxon>Trypanosomatida</taxon>
        <taxon>Trypanosomatidae</taxon>
        <taxon>Leishmaniinae</taxon>
        <taxon>Leptomonas</taxon>
    </lineage>
</organism>
<protein>
    <submittedName>
        <fullName evidence="2">Uncharacterized protein</fullName>
    </submittedName>
</protein>
<feature type="region of interest" description="Disordered" evidence="1">
    <location>
        <begin position="31"/>
        <end position="67"/>
    </location>
</feature>
<feature type="region of interest" description="Disordered" evidence="1">
    <location>
        <begin position="594"/>
        <end position="765"/>
    </location>
</feature>
<dbReference type="Pfam" id="PF07004">
    <property type="entry name" value="SHIPPO-rpt"/>
    <property type="match status" value="21"/>
</dbReference>
<feature type="compositionally biased region" description="Polar residues" evidence="1">
    <location>
        <begin position="713"/>
        <end position="723"/>
    </location>
</feature>
<gene>
    <name evidence="2" type="ORF">ABL78_2864</name>
</gene>
<feature type="compositionally biased region" description="Basic residues" evidence="1">
    <location>
        <begin position="348"/>
        <end position="357"/>
    </location>
</feature>
<name>A0A0N1HYN9_LEPSE</name>
<dbReference type="Proteomes" id="UP000038009">
    <property type="component" value="Unassembled WGS sequence"/>
</dbReference>
<keyword evidence="3" id="KW-1185">Reference proteome</keyword>
<accession>A0A0N1HYN9</accession>
<feature type="region of interest" description="Disordered" evidence="1">
    <location>
        <begin position="1938"/>
        <end position="1960"/>
    </location>
</feature>
<feature type="region of interest" description="Disordered" evidence="1">
    <location>
        <begin position="234"/>
        <end position="325"/>
    </location>
</feature>
<feature type="region of interest" description="Disordered" evidence="1">
    <location>
        <begin position="348"/>
        <end position="377"/>
    </location>
</feature>
<dbReference type="EMBL" id="LJSK01000064">
    <property type="protein sequence ID" value="KPI88038.1"/>
    <property type="molecule type" value="Genomic_DNA"/>
</dbReference>
<dbReference type="PANTHER" id="PTHR21580">
    <property type="entry name" value="SHIPPO-1-RELATED"/>
    <property type="match status" value="1"/>
</dbReference>
<feature type="region of interest" description="Disordered" evidence="1">
    <location>
        <begin position="1572"/>
        <end position="1600"/>
    </location>
</feature>
<dbReference type="OMA" id="FGPMTKS"/>
<feature type="compositionally biased region" description="Low complexity" evidence="1">
    <location>
        <begin position="594"/>
        <end position="605"/>
    </location>
</feature>
<feature type="region of interest" description="Disordered" evidence="1">
    <location>
        <begin position="1282"/>
        <end position="1341"/>
    </location>
</feature>
<feature type="region of interest" description="Disordered" evidence="1">
    <location>
        <begin position="490"/>
        <end position="553"/>
    </location>
</feature>
<feature type="compositionally biased region" description="Basic and acidic residues" evidence="1">
    <location>
        <begin position="1292"/>
        <end position="1306"/>
    </location>
</feature>
<dbReference type="VEuPathDB" id="TriTrypDB:Lsey_0064_0060"/>
<feature type="region of interest" description="Disordered" evidence="1">
    <location>
        <begin position="83"/>
        <end position="137"/>
    </location>
</feature>
<feature type="region of interest" description="Disordered" evidence="1">
    <location>
        <begin position="936"/>
        <end position="958"/>
    </location>
</feature>
<feature type="compositionally biased region" description="Polar residues" evidence="1">
    <location>
        <begin position="2674"/>
        <end position="2685"/>
    </location>
</feature>
<feature type="region of interest" description="Disordered" evidence="1">
    <location>
        <begin position="2261"/>
        <end position="2286"/>
    </location>
</feature>
<feature type="region of interest" description="Disordered" evidence="1">
    <location>
        <begin position="1892"/>
        <end position="1918"/>
    </location>
</feature>
<feature type="compositionally biased region" description="Low complexity" evidence="1">
    <location>
        <begin position="280"/>
        <end position="296"/>
    </location>
</feature>
<feature type="region of interest" description="Disordered" evidence="1">
    <location>
        <begin position="2758"/>
        <end position="2824"/>
    </location>
</feature>
<sequence length="3097" mass="318158">MAALEPSSSYLAYLRDVAHTTNASIAASVTNGVRAPHHQRQHRHRCGNDSEKKYVKAPVEDAADCEDSDEGYSYDYDYLREPPSGFLRGRHRRRSSSSTSSSHRTGAARPSAVRLHHTVRDTRKSSATATAAPDEKADSLQVSFEQMYAALKKAGSQEMAAAVQSRQTIHRFGPTSSLCSPPSTDLRKCANATSRSKSRQHRRVQFTADASAHGAPSSPACFQHSWSGTSLAIRVPPMPRDDPGRSGVHASKHRQSVDRTCTTTMSGSKALASTDTSAVTSSPTRLTSSSSSDTSSCLMAGTRNRSSPHRQQRQRASSSRRSAGFSCPYCCHRCDSCRCIGRRCQRHGSSARRKGAHAKTSPNLSKRVAGPPPSFGADAVRLKWPNQPEVCEPLLVPATPSRAASPTHRRHGSEQHTHEHPHQVRCRDDADTQSNEEVLRSVVRRKCVCYWAAFPEMKVAIHPSSHASTCPYYIHHALYDELMPGLQGDVPSSIHSYSSSTSPRPVEHKTPRPPSAKSAHGRERVEAAKSAPLRGAAHPASAHSEELRQLRQQRRRWLAEEAAAAKAKVQGRAAVMGSTKRRTYMEEIVCAAQDAPAPSKAATTSTKRKPQQQRNDGRSPSPVSVVDVTVASTTATAPPPPPLLPEAAAPTTSASLEEREDDGRAKHQMEAQEEDMRNDAEADAAPGATHEEQQPAAGETPTQSTDVPEAAVGSTTPASTLGQPTPAPIIEEPSESEDNDTTADEKSPFRALSRPRQRPAVGVPGPGAYHVDVAYTWSSSVHSVRGVAMPRAARMPPVSSITPGPGAYNIYSLHSSGEAKEDVDANGTAAGKALDTDGATAQAKPPHMIGKGIVFSSTSARQFQLQFGTPYQRDTTWAKRAAALPGPGAYNLVDGDRIDQSRPLGTAKLGFLFTKSIDGAHFTGFAPTEAARTATASAEATAAPTSKTPGVSGALPGGVGKPPTAASLVVPWRDWAGGAYIGTSTTAFWAHPSLAGGGRRALPRRGEVMNMEEEQMDGFPERGVAAAVAADAARKTVGGAWHGVGSGVALRLTGPRFPAQSPTAVAAVGASAAPAAETNDDAAAMERPRQSRGEPGPASYETEAALKFIQKRAPVVSMTFKHDRGPRGPLQSTAAAAAASDGSTETSAALPGPGTYDVVMSDVWGARRSPQWAFGTAARMPSSLASAVSAAAAATATLTGGAYDNDLGEQVPGPGAYYTDAAYRAVQPSAASAVMGAAPRFQLEASIERVEKGTVAYRDEHLVGPGTYDVIAAHERLHSRVKGGALPRAAARTREGSRGSHSHDGTAADGSADGALGEETVPGPGAYTLPPLPSTAPTAILGTTAPRFPWERMELEREGFDFTSNTPFAFISGLTPGPGAYDVDAAAHLASRPGTVIGRAPRSSLLVSLGGGSTSGEVGPGSYSLPPLPVGRSVVMSCGRSPEPTGYEPHDRDVPGPGLYDPVDHGAPAPRVFSLARTSARFAGATTAAGISATGLLQSGAVEEGVPGPGAYDADVPMGARTPRGSGVVFGTATRFTASEGGSPDDLTYAAGSSLVGPGSYDPYRMHSSAPTFSFPRGPRFTAGDGSNRGDADSSGGVGPGAYEVVDLSPPGRSAIMGSAVARPSLPNGDSALYANGIYTNSNDAARVPGPGAYSPQYAQIERSSPQVALARAALDGAHGGAKTELGSGPGPGQYDPLHPSDLRPYTHGHVFGSAPRALHSNGADVMGSAVEVPGPGAYEVRVTRDGQLLDKGGVGASGCPFGTAPRHAGAASLNGALFSPAADVPGPGAYTPEAYTDMGSRLLLSSGAAPRIGTAPRTFTEEEEAKWAIGPGPGAYETELCAGLISGPSITFPRAESRTGVVASDTPGPGAYAPESTLNAAGEHATRFGGAPRFPQPGGTLGGGDHGGNATPAPNAYSPVDAAVRAAAPVHRFGTAAAHEGRMDHSGAGRTGEGSSPNLMMASGDTVPGPGAYDVDGANRWVQSAGGAAAAYRFGTAARFGVEGNAEAADSAGVGPGTYSVDAGYRTTLPRAAAASIASGGMPLSANMSAEGGADRNNGAPGPGAYQLPPAFPEGPQWGFGTAPKHAYESSGMVSETDRDRAAAVGPGSYAVQPPPPLHSGISIPRALTGHSGDERSAIPGPGAYDVADAYLKSSTAGAAAGGVSIGSAPRYPTDSYAEGADACYGPGPGAYSPNIDASSAAAASVGARPGPAFPRAARMLTDAHHGSGVVGGTDASVGPGSYDLPSILTAAAAPRFGTAPRMPSASADGAMGGQTGQDVGPGTYGIDRADAQVLPRAPAHHIIASREYDNWKDAHSTASAAAELPGPGSYDVPVEVQSHARAALLLGRAVDSVDAAARQQTPGPGSYDLPPLGVGDATTTAAAHRFGRAPTHRLPNTSSNVAGGAQDYGEGGSPGPGAYDSAEAFHATQTRGVPGGFTMLGRPVDRELERRGAEPGPGAYDVMSDLQSGAAPSYSFGTAPRTHAAGNRGDGDAVGPGAYETRELNTGTSIRFTQAPRMWKPEKDGGVGQGPGPGAYDVETVQKSASPSFTIPRGPRPALRTGDVEASPMVGPGSYLPADGFSKDAAAAPTIGQAQRVWSSGNMDTPGPGSYDLQSMAAAVAAGAPSFGTSQRPDPTAGRCDTPGPGAYSAVSEHSSRPSGPSFSTAGRPDLTRNSNPGPCTYDQTAASALLLAGREGPSFGSSSRPTAVLNDNPGPGTYDGVYTSFTAAPHLRGEGPLMTTFSLAERANPVLNDNPGPGAYHTTHSAPSGPATSFGFGERSSPIARDTPGPGTYSSEPPLHAGPAPSFGFAERPSPILNSNPGPGAYHSAYAAPDGPAASFGYGERPSPVSNTNPGPGTYYREAYIAQLTDAPPGVGFGRAERPSPILNTNPGPGAYHREQATEMHPPTFGVAERPSPVLNTNPGPGAYYKGDYLTGEVGALRAVRFGMAERPSPILNTNPGPGAYFKESRWPLDTAGSVEGGFGKAERASPVLNDTPGPGAYYRGDTGPSASTPTRGVSLGTGKRPDPKLNDNPGPGAYFRSAEPVAVKPEAGKGRSGSAHRRRSTRPTAADTLRKLASVGYPLDKKPSPPPAA</sequence>
<feature type="region of interest" description="Disordered" evidence="1">
    <location>
        <begin position="2357"/>
        <end position="2423"/>
    </location>
</feature>
<reference evidence="2 3" key="1">
    <citation type="journal article" date="2015" name="PLoS Pathog.">
        <title>Leptomonas seymouri: Adaptations to the Dixenous Life Cycle Analyzed by Genome Sequencing, Transcriptome Profiling and Co-infection with Leishmania donovani.</title>
        <authorList>
            <person name="Kraeva N."/>
            <person name="Butenko A."/>
            <person name="Hlavacova J."/>
            <person name="Kostygov A."/>
            <person name="Myskova J."/>
            <person name="Grybchuk D."/>
            <person name="Lestinova T."/>
            <person name="Votypka J."/>
            <person name="Volf P."/>
            <person name="Opperdoes F."/>
            <person name="Flegontov P."/>
            <person name="Lukes J."/>
            <person name="Yurchenko V."/>
        </authorList>
    </citation>
    <scope>NUCLEOTIDE SEQUENCE [LARGE SCALE GENOMIC DNA]</scope>
    <source>
        <strain evidence="2 3">ATCC 30220</strain>
    </source>
</reference>
<dbReference type="InterPro" id="IPR010736">
    <property type="entry name" value="SHIPPO-rpt"/>
</dbReference>
<feature type="compositionally biased region" description="Low complexity" evidence="1">
    <location>
        <begin position="492"/>
        <end position="502"/>
    </location>
</feature>
<evidence type="ECO:0000313" key="2">
    <source>
        <dbReference type="EMBL" id="KPI88038.1"/>
    </source>
</evidence>
<feature type="compositionally biased region" description="Acidic residues" evidence="1">
    <location>
        <begin position="732"/>
        <end position="742"/>
    </location>
</feature>
<feature type="region of interest" description="Disordered" evidence="1">
    <location>
        <begin position="2473"/>
        <end position="2504"/>
    </location>
</feature>
<feature type="compositionally biased region" description="Basic residues" evidence="1">
    <location>
        <begin position="35"/>
        <end position="45"/>
    </location>
</feature>
<feature type="compositionally biased region" description="Low complexity" evidence="1">
    <location>
        <begin position="619"/>
        <end position="636"/>
    </location>
</feature>
<feature type="compositionally biased region" description="Low complexity" evidence="1">
    <location>
        <begin position="645"/>
        <end position="655"/>
    </location>
</feature>
<feature type="region of interest" description="Disordered" evidence="1">
    <location>
        <begin position="1070"/>
        <end position="1099"/>
    </location>
</feature>
<feature type="region of interest" description="Disordered" evidence="1">
    <location>
        <begin position="192"/>
        <end position="219"/>
    </location>
</feature>
<dbReference type="InterPro" id="IPR051291">
    <property type="entry name" value="CIMAP"/>
</dbReference>
<feature type="compositionally biased region" description="Low complexity" evidence="1">
    <location>
        <begin position="1307"/>
        <end position="1317"/>
    </location>
</feature>
<feature type="region of interest" description="Disordered" evidence="1">
    <location>
        <begin position="398"/>
        <end position="434"/>
    </location>
</feature>
<feature type="compositionally biased region" description="Basic and acidic residues" evidence="1">
    <location>
        <begin position="412"/>
        <end position="430"/>
    </location>
</feature>
<feature type="compositionally biased region" description="Low complexity" evidence="1">
    <location>
        <begin position="96"/>
        <end position="109"/>
    </location>
</feature>